<dbReference type="Proteomes" id="UP000518904">
    <property type="component" value="Unassembled WGS sequence"/>
</dbReference>
<protein>
    <submittedName>
        <fullName evidence="2">Conjugal transfer protein TrbI</fullName>
    </submittedName>
</protein>
<dbReference type="AlphaFoldDB" id="A0A7Y0SFT6"/>
<feature type="compositionally biased region" description="Basic and acidic residues" evidence="1">
    <location>
        <begin position="29"/>
        <end position="42"/>
    </location>
</feature>
<accession>A0A7Y0SFT6</accession>
<feature type="non-terminal residue" evidence="2">
    <location>
        <position position="85"/>
    </location>
</feature>
<evidence type="ECO:0000256" key="1">
    <source>
        <dbReference type="SAM" id="MobiDB-lite"/>
    </source>
</evidence>
<evidence type="ECO:0000313" key="2">
    <source>
        <dbReference type="EMBL" id="NMU82737.1"/>
    </source>
</evidence>
<proteinExistence type="predicted"/>
<feature type="region of interest" description="Disordered" evidence="1">
    <location>
        <begin position="19"/>
        <end position="54"/>
    </location>
</feature>
<gene>
    <name evidence="2" type="ORF">HKB16_07555</name>
</gene>
<sequence length="85" mass="9924">LKVNTTELYVRYQAEQKHAAESKTQALEQARRDKDRQVDNAKRKGRGRRAAIKLTGSNKLTKKLLYKQASNALKSELERIHKRYQ</sequence>
<dbReference type="EMBL" id="JABCLB010000951">
    <property type="protein sequence ID" value="NMU82737.1"/>
    <property type="molecule type" value="Genomic_DNA"/>
</dbReference>
<feature type="non-terminal residue" evidence="2">
    <location>
        <position position="1"/>
    </location>
</feature>
<organism evidence="2 3">
    <name type="scientific">Vibrio parahaemolyticus</name>
    <dbReference type="NCBI Taxonomy" id="670"/>
    <lineage>
        <taxon>Bacteria</taxon>
        <taxon>Pseudomonadati</taxon>
        <taxon>Pseudomonadota</taxon>
        <taxon>Gammaproteobacteria</taxon>
        <taxon>Vibrionales</taxon>
        <taxon>Vibrionaceae</taxon>
        <taxon>Vibrio</taxon>
    </lineage>
</organism>
<comment type="caution">
    <text evidence="2">The sequence shown here is derived from an EMBL/GenBank/DDBJ whole genome shotgun (WGS) entry which is preliminary data.</text>
</comment>
<reference evidence="2 3" key="1">
    <citation type="submission" date="2020-04" db="EMBL/GenBank/DDBJ databases">
        <title>Whole-genome sequencing of Vibrio spp. from China reveals different genetic environments of blaCTX-M-14 among diverse lineages.</title>
        <authorList>
            <person name="Zheng Z."/>
            <person name="Ye L."/>
            <person name="Chen S."/>
        </authorList>
    </citation>
    <scope>NUCLEOTIDE SEQUENCE [LARGE SCALE GENOMIC DNA]</scope>
    <source>
        <strain evidence="2 3">Vb0551</strain>
    </source>
</reference>
<name>A0A7Y0SFT6_VIBPH</name>
<evidence type="ECO:0000313" key="3">
    <source>
        <dbReference type="Proteomes" id="UP000518904"/>
    </source>
</evidence>